<evidence type="ECO:0000313" key="11">
    <source>
        <dbReference type="Proteomes" id="UP001152759"/>
    </source>
</evidence>
<dbReference type="SUPFAM" id="SSF103473">
    <property type="entry name" value="MFS general substrate transporter"/>
    <property type="match status" value="1"/>
</dbReference>
<keyword evidence="2" id="KW-0813">Transport</keyword>
<keyword evidence="6 8" id="KW-0472">Membrane</keyword>
<evidence type="ECO:0000256" key="4">
    <source>
        <dbReference type="ARBA" id="ARBA00022847"/>
    </source>
</evidence>
<dbReference type="GO" id="GO:0006820">
    <property type="term" value="P:monoatomic anion transport"/>
    <property type="evidence" value="ECO:0007669"/>
    <property type="project" value="TreeGrafter"/>
</dbReference>
<dbReference type="FunFam" id="1.20.1250.20:FF:000003">
    <property type="entry name" value="Solute carrier family 17 member 3"/>
    <property type="match status" value="1"/>
</dbReference>
<feature type="transmembrane region" description="Helical" evidence="8">
    <location>
        <begin position="381"/>
        <end position="402"/>
    </location>
</feature>
<gene>
    <name evidence="10" type="ORF">BEMITA_LOCUS8448</name>
</gene>
<feature type="transmembrane region" description="Helical" evidence="8">
    <location>
        <begin position="217"/>
        <end position="236"/>
    </location>
</feature>
<comment type="subcellular location">
    <subcellularLocation>
        <location evidence="1">Membrane</location>
        <topology evidence="1">Multi-pass membrane protein</topology>
    </subcellularLocation>
</comment>
<dbReference type="InterPro" id="IPR011701">
    <property type="entry name" value="MFS"/>
</dbReference>
<keyword evidence="5 8" id="KW-1133">Transmembrane helix</keyword>
<keyword evidence="3 8" id="KW-0812">Transmembrane</keyword>
<name>A0A9P0G5B4_BEMTA</name>
<proteinExistence type="predicted"/>
<dbReference type="AlphaFoldDB" id="A0A9P0G5B4"/>
<evidence type="ECO:0000313" key="10">
    <source>
        <dbReference type="EMBL" id="CAH0771741.1"/>
    </source>
</evidence>
<dbReference type="Pfam" id="PF07690">
    <property type="entry name" value="MFS_1"/>
    <property type="match status" value="1"/>
</dbReference>
<dbReference type="Gene3D" id="1.20.1250.20">
    <property type="entry name" value="MFS general substrate transporter like domains"/>
    <property type="match status" value="2"/>
</dbReference>
<organism evidence="10 11">
    <name type="scientific">Bemisia tabaci</name>
    <name type="common">Sweetpotato whitefly</name>
    <name type="synonym">Aleurodes tabaci</name>
    <dbReference type="NCBI Taxonomy" id="7038"/>
    <lineage>
        <taxon>Eukaryota</taxon>
        <taxon>Metazoa</taxon>
        <taxon>Ecdysozoa</taxon>
        <taxon>Arthropoda</taxon>
        <taxon>Hexapoda</taxon>
        <taxon>Insecta</taxon>
        <taxon>Pterygota</taxon>
        <taxon>Neoptera</taxon>
        <taxon>Paraneoptera</taxon>
        <taxon>Hemiptera</taxon>
        <taxon>Sternorrhyncha</taxon>
        <taxon>Aleyrodoidea</taxon>
        <taxon>Aleyrodidae</taxon>
        <taxon>Aleyrodinae</taxon>
        <taxon>Bemisia</taxon>
    </lineage>
</organism>
<evidence type="ECO:0000256" key="6">
    <source>
        <dbReference type="ARBA" id="ARBA00023136"/>
    </source>
</evidence>
<evidence type="ECO:0000256" key="3">
    <source>
        <dbReference type="ARBA" id="ARBA00022692"/>
    </source>
</evidence>
<keyword evidence="11" id="KW-1185">Reference proteome</keyword>
<feature type="transmembrane region" description="Helical" evidence="8">
    <location>
        <begin position="408"/>
        <end position="429"/>
    </location>
</feature>
<feature type="transmembrane region" description="Helical" evidence="8">
    <location>
        <begin position="476"/>
        <end position="495"/>
    </location>
</feature>
<feature type="domain" description="Major facilitator superfamily (MFS) profile" evidence="9">
    <location>
        <begin position="57"/>
        <end position="500"/>
    </location>
</feature>
<dbReference type="PROSITE" id="PS50850">
    <property type="entry name" value="MFS"/>
    <property type="match status" value="1"/>
</dbReference>
<accession>A0A9P0G5B4</accession>
<dbReference type="PANTHER" id="PTHR11662:SF411">
    <property type="entry name" value="GH05102P"/>
    <property type="match status" value="1"/>
</dbReference>
<sequence length="527" mass="58472">MIHTCECTRVFHSSVANLPCQLHHTDSMTSSTSTPPEREANKKHKEFVSCRQTLHFLVFFGFMANYMLRVNLSLTIVEMVGHHPQRNSNLSGLANETNDDTLTSNNTSNKLSTQQFDWNEYEQNYVIGSFYWGYILTELLGGRLSEVIGARKVFGYSMLFSSFITLLTPLSAKIHLAAIVVLRFLLGFLLGVSWPAMHPMAAHWIPPNERSKFIANMMASSLGAAITLPVCGFIIDTIDWEAVFYVTGLLGLVWSAFWFGLVYDTPAVHPRISPAERQYIEESIGQTTVSSEKALKVPWFQMLTSRHVWAIILVHGASVYGFFTITNQLPTYMKNILNVNIKENGLLSSLPFLGKYTMAMTTSTIADFLRKKNKLSVTAIRKLFTGLAVFLPGVLMIVQVYLGQDRTAAVTIFTLSLTLNGAVTAGYLGNGLDIAPNFSGTIFGLANTMSSFGGSLSSFIVGTLTNHNQTYGQWQIVFWMLAGTYMVGALIFVLFGTGELQPWNSPDGMTKQDSKEVIPLKKSKSES</sequence>
<feature type="transmembrane region" description="Helical" evidence="8">
    <location>
        <begin position="308"/>
        <end position="326"/>
    </location>
</feature>
<feature type="transmembrane region" description="Helical" evidence="8">
    <location>
        <begin position="153"/>
        <end position="170"/>
    </location>
</feature>
<feature type="transmembrane region" description="Helical" evidence="8">
    <location>
        <begin position="176"/>
        <end position="196"/>
    </location>
</feature>
<dbReference type="Proteomes" id="UP001152759">
    <property type="component" value="Chromosome 5"/>
</dbReference>
<feature type="transmembrane region" description="Helical" evidence="8">
    <location>
        <begin position="346"/>
        <end position="369"/>
    </location>
</feature>
<dbReference type="InterPro" id="IPR036259">
    <property type="entry name" value="MFS_trans_sf"/>
</dbReference>
<dbReference type="CDD" id="cd17318">
    <property type="entry name" value="MFS_SLC17"/>
    <property type="match status" value="1"/>
</dbReference>
<feature type="region of interest" description="Disordered" evidence="7">
    <location>
        <begin position="24"/>
        <end position="44"/>
    </location>
</feature>
<evidence type="ECO:0000256" key="2">
    <source>
        <dbReference type="ARBA" id="ARBA00022448"/>
    </source>
</evidence>
<evidence type="ECO:0000256" key="8">
    <source>
        <dbReference type="SAM" id="Phobius"/>
    </source>
</evidence>
<feature type="transmembrane region" description="Helical" evidence="8">
    <location>
        <begin position="48"/>
        <end position="68"/>
    </location>
</feature>
<feature type="compositionally biased region" description="Basic and acidic residues" evidence="7">
    <location>
        <begin position="510"/>
        <end position="527"/>
    </location>
</feature>
<evidence type="ECO:0000256" key="5">
    <source>
        <dbReference type="ARBA" id="ARBA00022989"/>
    </source>
</evidence>
<evidence type="ECO:0000256" key="7">
    <source>
        <dbReference type="SAM" id="MobiDB-lite"/>
    </source>
</evidence>
<evidence type="ECO:0000259" key="9">
    <source>
        <dbReference type="PROSITE" id="PS50850"/>
    </source>
</evidence>
<evidence type="ECO:0000256" key="1">
    <source>
        <dbReference type="ARBA" id="ARBA00004141"/>
    </source>
</evidence>
<dbReference type="GO" id="GO:0016020">
    <property type="term" value="C:membrane"/>
    <property type="evidence" value="ECO:0007669"/>
    <property type="project" value="UniProtKB-SubCell"/>
</dbReference>
<reference evidence="10" key="1">
    <citation type="submission" date="2021-12" db="EMBL/GenBank/DDBJ databases">
        <authorList>
            <person name="King R."/>
        </authorList>
    </citation>
    <scope>NUCLEOTIDE SEQUENCE</scope>
</reference>
<dbReference type="InterPro" id="IPR050382">
    <property type="entry name" value="MFS_Na/Anion_cotransporter"/>
</dbReference>
<dbReference type="GO" id="GO:0015293">
    <property type="term" value="F:symporter activity"/>
    <property type="evidence" value="ECO:0007669"/>
    <property type="project" value="UniProtKB-KW"/>
</dbReference>
<feature type="region of interest" description="Disordered" evidence="7">
    <location>
        <begin position="505"/>
        <end position="527"/>
    </location>
</feature>
<feature type="transmembrane region" description="Helical" evidence="8">
    <location>
        <begin position="242"/>
        <end position="263"/>
    </location>
</feature>
<feature type="transmembrane region" description="Helical" evidence="8">
    <location>
        <begin position="441"/>
        <end position="464"/>
    </location>
</feature>
<protein>
    <recommendedName>
        <fullName evidence="9">Major facilitator superfamily (MFS) profile domain-containing protein</fullName>
    </recommendedName>
</protein>
<dbReference type="EMBL" id="OU963866">
    <property type="protein sequence ID" value="CAH0771741.1"/>
    <property type="molecule type" value="Genomic_DNA"/>
</dbReference>
<keyword evidence="4" id="KW-0769">Symport</keyword>
<dbReference type="InterPro" id="IPR020846">
    <property type="entry name" value="MFS_dom"/>
</dbReference>
<dbReference type="PANTHER" id="PTHR11662">
    <property type="entry name" value="SOLUTE CARRIER FAMILY 17"/>
    <property type="match status" value="1"/>
</dbReference>